<dbReference type="GO" id="GO:0000166">
    <property type="term" value="F:nucleotide binding"/>
    <property type="evidence" value="ECO:0007669"/>
    <property type="project" value="InterPro"/>
</dbReference>
<dbReference type="InterPro" id="IPR051317">
    <property type="entry name" value="Gfo/Idh/MocA_oxidoreduct"/>
</dbReference>
<dbReference type="Proteomes" id="UP000054166">
    <property type="component" value="Unassembled WGS sequence"/>
</dbReference>
<feature type="domain" description="Gal80p-like C-terminal" evidence="2">
    <location>
        <begin position="139"/>
        <end position="286"/>
    </location>
</feature>
<feature type="domain" description="Gfo/Idh/MocA-like oxidoreductase N-terminal" evidence="1">
    <location>
        <begin position="6"/>
        <end position="132"/>
    </location>
</feature>
<evidence type="ECO:0000313" key="3">
    <source>
        <dbReference type="EMBL" id="KIM83348.1"/>
    </source>
</evidence>
<dbReference type="Gene3D" id="3.40.50.720">
    <property type="entry name" value="NAD(P)-binding Rossmann-like Domain"/>
    <property type="match status" value="1"/>
</dbReference>
<organism evidence="3 4">
    <name type="scientific">Piloderma croceum (strain F 1598)</name>
    <dbReference type="NCBI Taxonomy" id="765440"/>
    <lineage>
        <taxon>Eukaryota</taxon>
        <taxon>Fungi</taxon>
        <taxon>Dikarya</taxon>
        <taxon>Basidiomycota</taxon>
        <taxon>Agaricomycotina</taxon>
        <taxon>Agaricomycetes</taxon>
        <taxon>Agaricomycetidae</taxon>
        <taxon>Atheliales</taxon>
        <taxon>Atheliaceae</taxon>
        <taxon>Piloderma</taxon>
    </lineage>
</organism>
<protein>
    <recommendedName>
        <fullName evidence="5">Gfo/Idh/MocA-like oxidoreductase N-terminal domain-containing protein</fullName>
    </recommendedName>
</protein>
<dbReference type="SUPFAM" id="SSF55347">
    <property type="entry name" value="Glyceraldehyde-3-phosphate dehydrogenase-like, C-terminal domain"/>
    <property type="match status" value="1"/>
</dbReference>
<name>A0A0C3BAM7_PILCF</name>
<accession>A0A0C3BAM7</accession>
<dbReference type="Pfam" id="PF22685">
    <property type="entry name" value="Gal80p_C-like"/>
    <property type="match status" value="1"/>
</dbReference>
<dbReference type="InterPro" id="IPR036291">
    <property type="entry name" value="NAD(P)-bd_dom_sf"/>
</dbReference>
<evidence type="ECO:0000259" key="2">
    <source>
        <dbReference type="Pfam" id="PF22685"/>
    </source>
</evidence>
<dbReference type="InterPro" id="IPR000683">
    <property type="entry name" value="Gfo/Idh/MocA-like_OxRdtase_N"/>
</dbReference>
<dbReference type="AlphaFoldDB" id="A0A0C3BAM7"/>
<dbReference type="PANTHER" id="PTHR43708:SF1">
    <property type="entry name" value="GALACTOSE_LACTOSE METABOLISM REGULATORY PROTEIN GAL80"/>
    <property type="match status" value="1"/>
</dbReference>
<sequence>MSATTKVGFVGLSATGWASRTLAPSLLRSDKFTLTAVSTTSEVSAAASAKKYSEELGHTVKPFYGNTSQIASDPDVDLVIVSVRTPAHKAAVMPVIEAGKDLFVEWPGGNGLEESSAIAEAARKKGIRTMVGLQGRQNPTIKKVKEIIDSGKIGKILSSSMVISKSKVHHLMKAPSYRYLHPTGAGLLEIAAGHQLSVVTYLLGDFASVSATAALHYPTATLVDKERKSTGKTITVSSPDQIAFTGLFKSGAVCSMSFRGGLKSTPGRKQLLWEIDGEEGSIRVEGESAFMNVREPQAFLNGELVEVENPAGMVDILASAWVEYAKGEKGNYTTMEDAVRLHRLIDAIKRSAKEGKRIQL</sequence>
<dbReference type="STRING" id="765440.A0A0C3BAM7"/>
<reference evidence="3 4" key="1">
    <citation type="submission" date="2014-04" db="EMBL/GenBank/DDBJ databases">
        <authorList>
            <consortium name="DOE Joint Genome Institute"/>
            <person name="Kuo A."/>
            <person name="Tarkka M."/>
            <person name="Buscot F."/>
            <person name="Kohler A."/>
            <person name="Nagy L.G."/>
            <person name="Floudas D."/>
            <person name="Copeland A."/>
            <person name="Barry K.W."/>
            <person name="Cichocki N."/>
            <person name="Veneault-Fourrey C."/>
            <person name="LaButti K."/>
            <person name="Lindquist E.A."/>
            <person name="Lipzen A."/>
            <person name="Lundell T."/>
            <person name="Morin E."/>
            <person name="Murat C."/>
            <person name="Sun H."/>
            <person name="Tunlid A."/>
            <person name="Henrissat B."/>
            <person name="Grigoriev I.V."/>
            <person name="Hibbett D.S."/>
            <person name="Martin F."/>
            <person name="Nordberg H.P."/>
            <person name="Cantor M.N."/>
            <person name="Hua S.X."/>
        </authorList>
    </citation>
    <scope>NUCLEOTIDE SEQUENCE [LARGE SCALE GENOMIC DNA]</scope>
    <source>
        <strain evidence="3 4">F 1598</strain>
    </source>
</reference>
<dbReference type="EMBL" id="KN832991">
    <property type="protein sequence ID" value="KIM83348.1"/>
    <property type="molecule type" value="Genomic_DNA"/>
</dbReference>
<gene>
    <name evidence="3" type="ORF">PILCRDRAFT_69732</name>
</gene>
<dbReference type="Gene3D" id="3.30.360.10">
    <property type="entry name" value="Dihydrodipicolinate Reductase, domain 2"/>
    <property type="match status" value="1"/>
</dbReference>
<evidence type="ECO:0008006" key="5">
    <source>
        <dbReference type="Google" id="ProtNLM"/>
    </source>
</evidence>
<dbReference type="PANTHER" id="PTHR43708">
    <property type="entry name" value="CONSERVED EXPRESSED OXIDOREDUCTASE (EUROFUNG)"/>
    <property type="match status" value="1"/>
</dbReference>
<dbReference type="HOGENOM" id="CLU_023194_25_2_1"/>
<evidence type="ECO:0000313" key="4">
    <source>
        <dbReference type="Proteomes" id="UP000054166"/>
    </source>
</evidence>
<dbReference type="OrthoDB" id="64915at2759"/>
<keyword evidence="4" id="KW-1185">Reference proteome</keyword>
<evidence type="ECO:0000259" key="1">
    <source>
        <dbReference type="Pfam" id="PF01408"/>
    </source>
</evidence>
<proteinExistence type="predicted"/>
<reference evidence="4" key="2">
    <citation type="submission" date="2015-01" db="EMBL/GenBank/DDBJ databases">
        <title>Evolutionary Origins and Diversification of the Mycorrhizal Mutualists.</title>
        <authorList>
            <consortium name="DOE Joint Genome Institute"/>
            <consortium name="Mycorrhizal Genomics Consortium"/>
            <person name="Kohler A."/>
            <person name="Kuo A."/>
            <person name="Nagy L.G."/>
            <person name="Floudas D."/>
            <person name="Copeland A."/>
            <person name="Barry K.W."/>
            <person name="Cichocki N."/>
            <person name="Veneault-Fourrey C."/>
            <person name="LaButti K."/>
            <person name="Lindquist E.A."/>
            <person name="Lipzen A."/>
            <person name="Lundell T."/>
            <person name="Morin E."/>
            <person name="Murat C."/>
            <person name="Riley R."/>
            <person name="Ohm R."/>
            <person name="Sun H."/>
            <person name="Tunlid A."/>
            <person name="Henrissat B."/>
            <person name="Grigoriev I.V."/>
            <person name="Hibbett D.S."/>
            <person name="Martin F."/>
        </authorList>
    </citation>
    <scope>NUCLEOTIDE SEQUENCE [LARGE SCALE GENOMIC DNA]</scope>
    <source>
        <strain evidence="4">F 1598</strain>
    </source>
</reference>
<dbReference type="Pfam" id="PF01408">
    <property type="entry name" value="GFO_IDH_MocA"/>
    <property type="match status" value="1"/>
</dbReference>
<dbReference type="InParanoid" id="A0A0C3BAM7"/>
<dbReference type="SUPFAM" id="SSF51735">
    <property type="entry name" value="NAD(P)-binding Rossmann-fold domains"/>
    <property type="match status" value="1"/>
</dbReference>
<dbReference type="InterPro" id="IPR055080">
    <property type="entry name" value="Gal80p-like_C"/>
</dbReference>